<organism evidence="1 2">
    <name type="scientific">Aureibaculum algae</name>
    <dbReference type="NCBI Taxonomy" id="2584122"/>
    <lineage>
        <taxon>Bacteria</taxon>
        <taxon>Pseudomonadati</taxon>
        <taxon>Bacteroidota</taxon>
        <taxon>Flavobacteriia</taxon>
        <taxon>Flavobacteriales</taxon>
        <taxon>Flavobacteriaceae</taxon>
        <taxon>Aureibaculum</taxon>
    </lineage>
</organism>
<dbReference type="EMBL" id="CP040749">
    <property type="protein sequence ID" value="QCX39206.1"/>
    <property type="molecule type" value="Genomic_DNA"/>
</dbReference>
<evidence type="ECO:0000313" key="2">
    <source>
        <dbReference type="Proteomes" id="UP000306229"/>
    </source>
</evidence>
<protein>
    <submittedName>
        <fullName evidence="1">Uncharacterized protein</fullName>
    </submittedName>
</protein>
<dbReference type="RefSeq" id="WP_138950070.1">
    <property type="nucleotide sequence ID" value="NZ_CP040749.1"/>
</dbReference>
<gene>
    <name evidence="1" type="ORF">FF125_12445</name>
</gene>
<evidence type="ECO:0000313" key="1">
    <source>
        <dbReference type="EMBL" id="QCX39206.1"/>
    </source>
</evidence>
<name>A0A5B7TVU6_9FLAO</name>
<dbReference type="OrthoDB" id="1419861at2"/>
<reference evidence="1 2" key="1">
    <citation type="submission" date="2019-05" db="EMBL/GenBank/DDBJ databases">
        <title>Algicella ahnfeltiae gen. nov., sp. nov., a novel marine bacterium of the family Flavobacteriaceae isolated from a red alga.</title>
        <authorList>
            <person name="Nedashkovskaya O.I."/>
            <person name="Kukhlevskiy A.D."/>
            <person name="Kim S.-G."/>
            <person name="Zhukova N.V."/>
            <person name="Mikhailov V.V."/>
        </authorList>
    </citation>
    <scope>NUCLEOTIDE SEQUENCE [LARGE SCALE GENOMIC DNA]</scope>
    <source>
        <strain evidence="1 2">10Alg115</strain>
    </source>
</reference>
<accession>A0A5B7TVU6</accession>
<proteinExistence type="predicted"/>
<dbReference type="Proteomes" id="UP000306229">
    <property type="component" value="Chromosome"/>
</dbReference>
<dbReference type="KEGG" id="fbe:FF125_12445"/>
<keyword evidence="2" id="KW-1185">Reference proteome</keyword>
<sequence>MGKFKQCQFSFSILLVLFLYNSVYSQKKESLEIQLWQQVLDTYDLEGYNGKIQNFIDNKGWQEWEEWSDKMNSNVLINDTKNGYLEINRFYLKAVVGAYKDKNNEYTLLKNMVNRYFNRSLSSNRNLNQVLPKNFGIKDFIPELSSIPLLKYSCFYIEAMIPQKGTETQLNLKLIPLGLFKKGDLLTYSFLENNDDNVFLHSFINTMVKKIKNKETLPYLLKKKFKDISKSDFKIIEEFISKDDQFENMDAVSEVLKHLYDIYNLSSIITFKSVILDWNTKEGRFIIKDKVHYYNEIIPFKSFLENSEYYYAAQ</sequence>
<dbReference type="AlphaFoldDB" id="A0A5B7TVU6"/>